<dbReference type="EMBL" id="FN668688">
    <property type="protein sequence ID" value="CBK24535.2"/>
    <property type="molecule type" value="Genomic_DNA"/>
</dbReference>
<organism evidence="4">
    <name type="scientific">Blastocystis hominis</name>
    <dbReference type="NCBI Taxonomy" id="12968"/>
    <lineage>
        <taxon>Eukaryota</taxon>
        <taxon>Sar</taxon>
        <taxon>Stramenopiles</taxon>
        <taxon>Bigyra</taxon>
        <taxon>Opalozoa</taxon>
        <taxon>Opalinata</taxon>
        <taxon>Blastocystidae</taxon>
        <taxon>Blastocystis</taxon>
    </lineage>
</organism>
<dbReference type="InterPro" id="IPR001680">
    <property type="entry name" value="WD40_rpt"/>
</dbReference>
<dbReference type="GeneID" id="24921294"/>
<dbReference type="SUPFAM" id="SSF50978">
    <property type="entry name" value="WD40 repeat-like"/>
    <property type="match status" value="1"/>
</dbReference>
<dbReference type="PANTHER" id="PTHR19848:SF8">
    <property type="entry name" value="F-BOX AND WD REPEAT DOMAIN CONTAINING 7"/>
    <property type="match status" value="1"/>
</dbReference>
<keyword evidence="2" id="KW-0677">Repeat</keyword>
<evidence type="ECO:0000313" key="5">
    <source>
        <dbReference type="Proteomes" id="UP000008312"/>
    </source>
</evidence>
<sequence>MLHCVPRGDRKTEAPCHVSRLHEGIVTSVDAACFEGVSLVISGGSDHSVILYKLEKASLRCQWTAKEAHESVVTGVMLGVGMGMGMAYSVGRDGVLVVWNEENGEVVGRLRHHRAKIVGLCQSPDGRFVATAAADRSVFVYDVSKKMKCVERIETEEEPSALSFLNGSIVCGFVSGNVKLWSVSGLLQ</sequence>
<dbReference type="Gene3D" id="2.130.10.10">
    <property type="entry name" value="YVTN repeat-like/Quinoprotein amine dehydrogenase"/>
    <property type="match status" value="1"/>
</dbReference>
<reference evidence="4" key="1">
    <citation type="submission" date="2010-02" db="EMBL/GenBank/DDBJ databases">
        <title>Sequencing and annotation of the Blastocystis hominis genome.</title>
        <authorList>
            <person name="Wincker P."/>
        </authorList>
    </citation>
    <scope>NUCLEOTIDE SEQUENCE</scope>
    <source>
        <strain evidence="4">Singapore isolate B</strain>
    </source>
</reference>
<proteinExistence type="predicted"/>
<name>D8M8Z6_BLAHO</name>
<evidence type="ECO:0000313" key="4">
    <source>
        <dbReference type="EMBL" id="CBK24535.2"/>
    </source>
</evidence>
<dbReference type="InterPro" id="IPR036322">
    <property type="entry name" value="WD40_repeat_dom_sf"/>
</dbReference>
<dbReference type="PROSITE" id="PS50082">
    <property type="entry name" value="WD_REPEATS_2"/>
    <property type="match status" value="1"/>
</dbReference>
<keyword evidence="1 3" id="KW-0853">WD repeat</keyword>
<dbReference type="OrthoDB" id="10266330at2759"/>
<dbReference type="Pfam" id="PF00400">
    <property type="entry name" value="WD40"/>
    <property type="match status" value="1"/>
</dbReference>
<dbReference type="RefSeq" id="XP_012898583.1">
    <property type="nucleotide sequence ID" value="XM_013043129.1"/>
</dbReference>
<feature type="repeat" description="WD" evidence="3">
    <location>
        <begin position="110"/>
        <end position="144"/>
    </location>
</feature>
<keyword evidence="5" id="KW-1185">Reference proteome</keyword>
<evidence type="ECO:0000256" key="1">
    <source>
        <dbReference type="ARBA" id="ARBA00022574"/>
    </source>
</evidence>
<dbReference type="AlphaFoldDB" id="D8M8Z6"/>
<dbReference type="SMART" id="SM00320">
    <property type="entry name" value="WD40"/>
    <property type="match status" value="4"/>
</dbReference>
<accession>D8M8Z6</accession>
<dbReference type="Proteomes" id="UP000008312">
    <property type="component" value="Unassembled WGS sequence"/>
</dbReference>
<dbReference type="PANTHER" id="PTHR19848">
    <property type="entry name" value="WD40 REPEAT PROTEIN"/>
    <property type="match status" value="1"/>
</dbReference>
<gene>
    <name evidence="4" type="ORF">GSBLH_T00004258001</name>
</gene>
<evidence type="ECO:0000256" key="2">
    <source>
        <dbReference type="ARBA" id="ARBA00022737"/>
    </source>
</evidence>
<dbReference type="InParanoid" id="D8M8Z6"/>
<dbReference type="InterPro" id="IPR015943">
    <property type="entry name" value="WD40/YVTN_repeat-like_dom_sf"/>
</dbReference>
<evidence type="ECO:0000256" key="3">
    <source>
        <dbReference type="PROSITE-ProRule" id="PRU00221"/>
    </source>
</evidence>
<protein>
    <submittedName>
        <fullName evidence="4">Uncharacterized protein</fullName>
    </submittedName>
</protein>